<sequence>MILLANICCWTPFMVERLLYAWEVIDHLPSVIPAILFLLGHTHNLLRGIFYVFNHAEIRTRVSAMSTSAVCTNGCISLTASAEDAYLNPPNQSSPLTRNMPVNRNALSRASLIVPRAPLTSSSEYTSSVNLQDSSVATSSTNSTPLPNMVSHT</sequence>
<accession>A0A8J5JKZ9</accession>
<dbReference type="Gene3D" id="1.20.1070.10">
    <property type="entry name" value="Rhodopsin 7-helix transmembrane proteins"/>
    <property type="match status" value="1"/>
</dbReference>
<name>A0A8J5JKZ9_HOMAM</name>
<comment type="caution">
    <text evidence="2">The sequence shown here is derived from an EMBL/GenBank/DDBJ whole genome shotgun (WGS) entry which is preliminary data.</text>
</comment>
<organism evidence="2 3">
    <name type="scientific">Homarus americanus</name>
    <name type="common">American lobster</name>
    <dbReference type="NCBI Taxonomy" id="6706"/>
    <lineage>
        <taxon>Eukaryota</taxon>
        <taxon>Metazoa</taxon>
        <taxon>Ecdysozoa</taxon>
        <taxon>Arthropoda</taxon>
        <taxon>Crustacea</taxon>
        <taxon>Multicrustacea</taxon>
        <taxon>Malacostraca</taxon>
        <taxon>Eumalacostraca</taxon>
        <taxon>Eucarida</taxon>
        <taxon>Decapoda</taxon>
        <taxon>Pleocyemata</taxon>
        <taxon>Astacidea</taxon>
        <taxon>Nephropoidea</taxon>
        <taxon>Nephropidae</taxon>
        <taxon>Homarus</taxon>
    </lineage>
</organism>
<evidence type="ECO:0000256" key="1">
    <source>
        <dbReference type="SAM" id="MobiDB-lite"/>
    </source>
</evidence>
<proteinExistence type="predicted"/>
<dbReference type="AlphaFoldDB" id="A0A8J5JKZ9"/>
<protein>
    <submittedName>
        <fullName evidence="2">Uncharacterized protein</fullName>
    </submittedName>
</protein>
<evidence type="ECO:0000313" key="2">
    <source>
        <dbReference type="EMBL" id="KAG7158133.1"/>
    </source>
</evidence>
<evidence type="ECO:0000313" key="3">
    <source>
        <dbReference type="Proteomes" id="UP000747542"/>
    </source>
</evidence>
<keyword evidence="3" id="KW-1185">Reference proteome</keyword>
<feature type="region of interest" description="Disordered" evidence="1">
    <location>
        <begin position="131"/>
        <end position="153"/>
    </location>
</feature>
<reference evidence="2" key="1">
    <citation type="journal article" date="2021" name="Sci. Adv.">
        <title>The American lobster genome reveals insights on longevity, neural, and immune adaptations.</title>
        <authorList>
            <person name="Polinski J.M."/>
            <person name="Zimin A.V."/>
            <person name="Clark K.F."/>
            <person name="Kohn A.B."/>
            <person name="Sadowski N."/>
            <person name="Timp W."/>
            <person name="Ptitsyn A."/>
            <person name="Khanna P."/>
            <person name="Romanova D.Y."/>
            <person name="Williams P."/>
            <person name="Greenwood S.J."/>
            <person name="Moroz L.L."/>
            <person name="Walt D.R."/>
            <person name="Bodnar A.G."/>
        </authorList>
    </citation>
    <scope>NUCLEOTIDE SEQUENCE</scope>
    <source>
        <strain evidence="2">GMGI-L3</strain>
    </source>
</reference>
<gene>
    <name evidence="2" type="ORF">Hamer_G008747</name>
</gene>
<dbReference type="Proteomes" id="UP000747542">
    <property type="component" value="Unassembled WGS sequence"/>
</dbReference>
<dbReference type="EMBL" id="JAHLQT010035566">
    <property type="protein sequence ID" value="KAG7158133.1"/>
    <property type="molecule type" value="Genomic_DNA"/>
</dbReference>